<proteinExistence type="predicted"/>
<dbReference type="AlphaFoldDB" id="A0A8B7MVA3"/>
<accession>A0A8B7MVA3</accession>
<evidence type="ECO:0000313" key="2">
    <source>
        <dbReference type="Proteomes" id="UP000228380"/>
    </source>
</evidence>
<keyword evidence="2" id="KW-1185">Reference proteome</keyword>
<dbReference type="Gene3D" id="3.80.10.10">
    <property type="entry name" value="Ribonuclease Inhibitor"/>
    <property type="match status" value="1"/>
</dbReference>
<dbReference type="InterPro" id="IPR053772">
    <property type="entry name" value="At1g61320/At1g61330-like"/>
</dbReference>
<sequence>MESEASITNKTESLSSVFGSSLEADSFMEVNSFMQSEPSSPLSSPSTESAKSFSSVTSPCDSLLCSPYIELDEKHFVNNNAMRMLNLYGRHIEANNLKRSGRDAFISHARWLQQNYQELKVARLHLCFSNPSEYINDVMEWIRMATTRDVEELHIDFSIPDHDGRYPECFKSYAELPPDVYMLRDSLHTLRLSGCKFQPALFGKFSALRKLSIERVEFDRESLQVLVANCWHLEDLKLKMLGHLTNININDFRHRIKRVTIEECIPLMEANIVMPGLQYFRYSGIAVPIVIKDYYTIEEAELDFSQQFELGHHGGLISEILICLQNARVLTVCSYLTRVIGSENLYLPTIIIQLRHLILMKATLHKDESAGIIFLLASYPKLETLTINMGYQTQLAPRILSDEEYNFNTPFDAERFWEAQTSPITCLDMYLKKVNILNFRGHKNEVHFLKYLLKKSARLEELSITITSDMPDWENLQGSCISAAKQLQHCEKASPIVQIAIR</sequence>
<dbReference type="OrthoDB" id="666837at2759"/>
<evidence type="ECO:0000259" key="1">
    <source>
        <dbReference type="Pfam" id="PF23622"/>
    </source>
</evidence>
<dbReference type="PANTHER" id="PTHR34145:SF28">
    <property type="entry name" value="F-BOX DOMAIN-CONTAINING PROTEIN"/>
    <property type="match status" value="1"/>
</dbReference>
<dbReference type="InterPro" id="IPR032675">
    <property type="entry name" value="LRR_dom_sf"/>
</dbReference>
<dbReference type="GeneID" id="103713893"/>
<dbReference type="InterPro" id="IPR055357">
    <property type="entry name" value="LRR_At1g61320_AtMIF1"/>
</dbReference>
<dbReference type="SUPFAM" id="SSF52047">
    <property type="entry name" value="RNI-like"/>
    <property type="match status" value="1"/>
</dbReference>
<dbReference type="Proteomes" id="UP000228380">
    <property type="component" value="Unplaced"/>
</dbReference>
<reference evidence="3" key="1">
    <citation type="submission" date="2025-08" db="UniProtKB">
        <authorList>
            <consortium name="RefSeq"/>
        </authorList>
    </citation>
    <scope>IDENTIFICATION</scope>
    <source>
        <tissue evidence="3">Young leaves</tissue>
    </source>
</reference>
<evidence type="ECO:0000313" key="3">
    <source>
        <dbReference type="RefSeq" id="XP_017699937.2"/>
    </source>
</evidence>
<dbReference type="KEGG" id="pda:103713893"/>
<protein>
    <submittedName>
        <fullName evidence="3">F-box/LRR-repeat protein At5g54820</fullName>
    </submittedName>
</protein>
<feature type="domain" description="At1g61320/AtMIF1 LRR" evidence="1">
    <location>
        <begin position="118"/>
        <end position="498"/>
    </location>
</feature>
<name>A0A8B7MVA3_PHODC</name>
<gene>
    <name evidence="3" type="primary">LOC103713893</name>
</gene>
<dbReference type="PANTHER" id="PTHR34145">
    <property type="entry name" value="OS02G0105600 PROTEIN"/>
    <property type="match status" value="1"/>
</dbReference>
<dbReference type="Pfam" id="PF23622">
    <property type="entry name" value="LRR_At1g61320_AtMIF1"/>
    <property type="match status" value="1"/>
</dbReference>
<dbReference type="RefSeq" id="XP_017699937.2">
    <property type="nucleotide sequence ID" value="XM_017844448.2"/>
</dbReference>
<organism evidence="2 3">
    <name type="scientific">Phoenix dactylifera</name>
    <name type="common">Date palm</name>
    <dbReference type="NCBI Taxonomy" id="42345"/>
    <lineage>
        <taxon>Eukaryota</taxon>
        <taxon>Viridiplantae</taxon>
        <taxon>Streptophyta</taxon>
        <taxon>Embryophyta</taxon>
        <taxon>Tracheophyta</taxon>
        <taxon>Spermatophyta</taxon>
        <taxon>Magnoliopsida</taxon>
        <taxon>Liliopsida</taxon>
        <taxon>Arecaceae</taxon>
        <taxon>Coryphoideae</taxon>
        <taxon>Phoeniceae</taxon>
        <taxon>Phoenix</taxon>
    </lineage>
</organism>